<gene>
    <name evidence="5" type="ORF">ENS64_02425</name>
</gene>
<dbReference type="InterPro" id="IPR051012">
    <property type="entry name" value="CellSynth/LPSAsmb/PSIAsmb"/>
</dbReference>
<evidence type="ECO:0000313" key="5">
    <source>
        <dbReference type="EMBL" id="HGT38114.1"/>
    </source>
</evidence>
<keyword evidence="4" id="KW-0812">Transmembrane</keyword>
<comment type="caution">
    <text evidence="5">The sequence shown here is derived from an EMBL/GenBank/DDBJ whole genome shotgun (WGS) entry which is preliminary data.</text>
</comment>
<protein>
    <submittedName>
        <fullName evidence="5">Tetratricopeptide repeat protein</fullName>
    </submittedName>
</protein>
<sequence length="335" mass="36877">MDSGHCSSLRNLPQGMARQLVACTVLAAMSVFGSGCGGVRPWLAQRFSDRRSLSGPSPAARATGRTEESESLWQAALRRRAGQLETQRLLAEELWSNGRPLAAADVLHRFVQEHPTDLHAVLRLTEMELEIGRTQAASDVMQMGVRLDPDHPDVLRIKAQVEERQGDAEAALATYHRLVQAAPDDLAARLCLADLQLRRGHPDCAAPLLRSVVEHPWVTPAQRTRALTLLGEAYAACQRWEAAADCLSHVIDTPFEPTAEEWYRLAKVQFQCGRLEDAWASAHRLLDCQPDHSGALRLVEDLQSRQPVEIQPTGFRSEAPCHGEHAPGQSPPGTL</sequence>
<evidence type="ECO:0000256" key="2">
    <source>
        <dbReference type="ARBA" id="ARBA00022803"/>
    </source>
</evidence>
<keyword evidence="1" id="KW-0677">Repeat</keyword>
<dbReference type="Gene3D" id="1.25.40.10">
    <property type="entry name" value="Tetratricopeptide repeat domain"/>
    <property type="match status" value="1"/>
</dbReference>
<accession>A0A7C4LJF3</accession>
<feature type="region of interest" description="Disordered" evidence="3">
    <location>
        <begin position="314"/>
        <end position="335"/>
    </location>
</feature>
<dbReference type="AlphaFoldDB" id="A0A7C4LJF3"/>
<keyword evidence="4" id="KW-1133">Transmembrane helix</keyword>
<keyword evidence="4" id="KW-0472">Membrane</keyword>
<feature type="transmembrane region" description="Helical" evidence="4">
    <location>
        <begin position="20"/>
        <end position="43"/>
    </location>
</feature>
<dbReference type="EMBL" id="DSVQ01000006">
    <property type="protein sequence ID" value="HGT38114.1"/>
    <property type="molecule type" value="Genomic_DNA"/>
</dbReference>
<reference evidence="5" key="1">
    <citation type="journal article" date="2020" name="mSystems">
        <title>Genome- and Community-Level Interaction Insights into Carbon Utilization and Element Cycling Functions of Hydrothermarchaeota in Hydrothermal Sediment.</title>
        <authorList>
            <person name="Zhou Z."/>
            <person name="Liu Y."/>
            <person name="Xu W."/>
            <person name="Pan J."/>
            <person name="Luo Z.H."/>
            <person name="Li M."/>
        </authorList>
    </citation>
    <scope>NUCLEOTIDE SEQUENCE [LARGE SCALE GENOMIC DNA]</scope>
    <source>
        <strain evidence="5">SpSt-508</strain>
    </source>
</reference>
<keyword evidence="2" id="KW-0802">TPR repeat</keyword>
<dbReference type="SMART" id="SM00028">
    <property type="entry name" value="TPR"/>
    <property type="match status" value="3"/>
</dbReference>
<organism evidence="5">
    <name type="scientific">Schlesneria paludicola</name>
    <dbReference type="NCBI Taxonomy" id="360056"/>
    <lineage>
        <taxon>Bacteria</taxon>
        <taxon>Pseudomonadati</taxon>
        <taxon>Planctomycetota</taxon>
        <taxon>Planctomycetia</taxon>
        <taxon>Planctomycetales</taxon>
        <taxon>Planctomycetaceae</taxon>
        <taxon>Schlesneria</taxon>
    </lineage>
</organism>
<name>A0A7C4LJF3_9PLAN</name>
<evidence type="ECO:0000256" key="1">
    <source>
        <dbReference type="ARBA" id="ARBA00022737"/>
    </source>
</evidence>
<dbReference type="InterPro" id="IPR019734">
    <property type="entry name" value="TPR_rpt"/>
</dbReference>
<evidence type="ECO:0000256" key="3">
    <source>
        <dbReference type="SAM" id="MobiDB-lite"/>
    </source>
</evidence>
<dbReference type="PANTHER" id="PTHR45586:SF1">
    <property type="entry name" value="LIPOPOLYSACCHARIDE ASSEMBLY PROTEIN B"/>
    <property type="match status" value="1"/>
</dbReference>
<dbReference type="Pfam" id="PF14559">
    <property type="entry name" value="TPR_19"/>
    <property type="match status" value="2"/>
</dbReference>
<dbReference type="SUPFAM" id="SSF48452">
    <property type="entry name" value="TPR-like"/>
    <property type="match status" value="1"/>
</dbReference>
<proteinExistence type="predicted"/>
<dbReference type="InterPro" id="IPR011990">
    <property type="entry name" value="TPR-like_helical_dom_sf"/>
</dbReference>
<dbReference type="PANTHER" id="PTHR45586">
    <property type="entry name" value="TPR REPEAT-CONTAINING PROTEIN PA4667"/>
    <property type="match status" value="1"/>
</dbReference>
<evidence type="ECO:0000256" key="4">
    <source>
        <dbReference type="SAM" id="Phobius"/>
    </source>
</evidence>